<sequence>MEDMLRMCALDFGTAPNYHLGQQEAIKQSDVVTVLRKAVKNPAQVVEYDRVPVEYGLTTRVRPIRIEDRADKQLRNKVIGMVKVRWDNCGREELTWEREQTMLVDTALDTGVSKGVSGYTAWHTGVCQGVFSLFDAAWSSSIEHGL</sequence>
<organism evidence="1 2">
    <name type="scientific">Platanthera zijinensis</name>
    <dbReference type="NCBI Taxonomy" id="2320716"/>
    <lineage>
        <taxon>Eukaryota</taxon>
        <taxon>Viridiplantae</taxon>
        <taxon>Streptophyta</taxon>
        <taxon>Embryophyta</taxon>
        <taxon>Tracheophyta</taxon>
        <taxon>Spermatophyta</taxon>
        <taxon>Magnoliopsida</taxon>
        <taxon>Liliopsida</taxon>
        <taxon>Asparagales</taxon>
        <taxon>Orchidaceae</taxon>
        <taxon>Orchidoideae</taxon>
        <taxon>Orchideae</taxon>
        <taxon>Orchidinae</taxon>
        <taxon>Platanthera</taxon>
    </lineage>
</organism>
<dbReference type="EMBL" id="JBBWWQ010000005">
    <property type="protein sequence ID" value="KAK8946525.1"/>
    <property type="molecule type" value="Genomic_DNA"/>
</dbReference>
<comment type="caution">
    <text evidence="1">The sequence shown here is derived from an EMBL/GenBank/DDBJ whole genome shotgun (WGS) entry which is preliminary data.</text>
</comment>
<evidence type="ECO:0008006" key="3">
    <source>
        <dbReference type="Google" id="ProtNLM"/>
    </source>
</evidence>
<proteinExistence type="predicted"/>
<reference evidence="1 2" key="1">
    <citation type="journal article" date="2022" name="Nat. Plants">
        <title>Genomes of leafy and leafless Platanthera orchids illuminate the evolution of mycoheterotrophy.</title>
        <authorList>
            <person name="Li M.H."/>
            <person name="Liu K.W."/>
            <person name="Li Z."/>
            <person name="Lu H.C."/>
            <person name="Ye Q.L."/>
            <person name="Zhang D."/>
            <person name="Wang J.Y."/>
            <person name="Li Y.F."/>
            <person name="Zhong Z.M."/>
            <person name="Liu X."/>
            <person name="Yu X."/>
            <person name="Liu D.K."/>
            <person name="Tu X.D."/>
            <person name="Liu B."/>
            <person name="Hao Y."/>
            <person name="Liao X.Y."/>
            <person name="Jiang Y.T."/>
            <person name="Sun W.H."/>
            <person name="Chen J."/>
            <person name="Chen Y.Q."/>
            <person name="Ai Y."/>
            <person name="Zhai J.W."/>
            <person name="Wu S.S."/>
            <person name="Zhou Z."/>
            <person name="Hsiao Y.Y."/>
            <person name="Wu W.L."/>
            <person name="Chen Y.Y."/>
            <person name="Lin Y.F."/>
            <person name="Hsu J.L."/>
            <person name="Li C.Y."/>
            <person name="Wang Z.W."/>
            <person name="Zhao X."/>
            <person name="Zhong W.Y."/>
            <person name="Ma X.K."/>
            <person name="Ma L."/>
            <person name="Huang J."/>
            <person name="Chen G.Z."/>
            <person name="Huang M.Z."/>
            <person name="Huang L."/>
            <person name="Peng D.H."/>
            <person name="Luo Y.B."/>
            <person name="Zou S.Q."/>
            <person name="Chen S.P."/>
            <person name="Lan S."/>
            <person name="Tsai W.C."/>
            <person name="Van de Peer Y."/>
            <person name="Liu Z.J."/>
        </authorList>
    </citation>
    <scope>NUCLEOTIDE SEQUENCE [LARGE SCALE GENOMIC DNA]</scope>
    <source>
        <strain evidence="1">Lor287</strain>
    </source>
</reference>
<keyword evidence="2" id="KW-1185">Reference proteome</keyword>
<dbReference type="AlphaFoldDB" id="A0AAP0BQQ2"/>
<gene>
    <name evidence="1" type="ORF">KSP39_PZI007471</name>
</gene>
<evidence type="ECO:0000313" key="2">
    <source>
        <dbReference type="Proteomes" id="UP001418222"/>
    </source>
</evidence>
<dbReference type="Proteomes" id="UP001418222">
    <property type="component" value="Unassembled WGS sequence"/>
</dbReference>
<name>A0AAP0BQQ2_9ASPA</name>
<accession>A0AAP0BQQ2</accession>
<evidence type="ECO:0000313" key="1">
    <source>
        <dbReference type="EMBL" id="KAK8946525.1"/>
    </source>
</evidence>
<protein>
    <recommendedName>
        <fullName evidence="3">Reverse transcriptase</fullName>
    </recommendedName>
</protein>